<sequence>PLYSVRQKASREQLEDKRLKDLEHEGIVEVINKLKSSNEDTTVDTYETLFHDAVSAEIELLREHPPTKRS</sequence>
<comment type="caution">
    <text evidence="2">The sequence shown here is derived from an EMBL/GenBank/DDBJ whole genome shotgun (WGS) entry which is preliminary data.</text>
</comment>
<evidence type="ECO:0000313" key="2">
    <source>
        <dbReference type="EMBL" id="CAF4732326.1"/>
    </source>
</evidence>
<evidence type="ECO:0000313" key="1">
    <source>
        <dbReference type="EMBL" id="CAF4612011.1"/>
    </source>
</evidence>
<gene>
    <name evidence="1" type="ORF">BYL167_LOCUS40582</name>
    <name evidence="2" type="ORF">GIL414_LOCUS44332</name>
</gene>
<feature type="non-terminal residue" evidence="2">
    <location>
        <position position="1"/>
    </location>
</feature>
<proteinExistence type="predicted"/>
<dbReference type="Proteomes" id="UP000681720">
    <property type="component" value="Unassembled WGS sequence"/>
</dbReference>
<reference evidence="2" key="1">
    <citation type="submission" date="2021-02" db="EMBL/GenBank/DDBJ databases">
        <authorList>
            <person name="Nowell W R."/>
        </authorList>
    </citation>
    <scope>NUCLEOTIDE SEQUENCE</scope>
</reference>
<dbReference type="EMBL" id="CAJOBH010100830">
    <property type="protein sequence ID" value="CAF4612011.1"/>
    <property type="molecule type" value="Genomic_DNA"/>
</dbReference>
<accession>A0A8S3AM30</accession>
<evidence type="ECO:0000313" key="3">
    <source>
        <dbReference type="Proteomes" id="UP000681720"/>
    </source>
</evidence>
<protein>
    <submittedName>
        <fullName evidence="2">Uncharacterized protein</fullName>
    </submittedName>
</protein>
<name>A0A8S3AM30_9BILA</name>
<organism evidence="2 3">
    <name type="scientific">Rotaria magnacalcarata</name>
    <dbReference type="NCBI Taxonomy" id="392030"/>
    <lineage>
        <taxon>Eukaryota</taxon>
        <taxon>Metazoa</taxon>
        <taxon>Spiralia</taxon>
        <taxon>Gnathifera</taxon>
        <taxon>Rotifera</taxon>
        <taxon>Eurotatoria</taxon>
        <taxon>Bdelloidea</taxon>
        <taxon>Philodinida</taxon>
        <taxon>Philodinidae</taxon>
        <taxon>Rotaria</taxon>
    </lineage>
</organism>
<dbReference type="AlphaFoldDB" id="A0A8S3AM30"/>
<dbReference type="EMBL" id="CAJOBJ010133509">
    <property type="protein sequence ID" value="CAF4732326.1"/>
    <property type="molecule type" value="Genomic_DNA"/>
</dbReference>
<dbReference type="Proteomes" id="UP000681967">
    <property type="component" value="Unassembled WGS sequence"/>
</dbReference>